<reference evidence="1" key="1">
    <citation type="submission" date="2020-05" db="EMBL/GenBank/DDBJ databases">
        <title>Large-scale comparative analyses of tick genomes elucidate their genetic diversity and vector capacities.</title>
        <authorList>
            <person name="Jia N."/>
            <person name="Wang J."/>
            <person name="Shi W."/>
            <person name="Du L."/>
            <person name="Sun Y."/>
            <person name="Zhan W."/>
            <person name="Jiang J."/>
            <person name="Wang Q."/>
            <person name="Zhang B."/>
            <person name="Ji P."/>
            <person name="Sakyi L.B."/>
            <person name="Cui X."/>
            <person name="Yuan T."/>
            <person name="Jiang B."/>
            <person name="Yang W."/>
            <person name="Lam T.T.-Y."/>
            <person name="Chang Q."/>
            <person name="Ding S."/>
            <person name="Wang X."/>
            <person name="Zhu J."/>
            <person name="Ruan X."/>
            <person name="Zhao L."/>
            <person name="Wei J."/>
            <person name="Que T."/>
            <person name="Du C."/>
            <person name="Cheng J."/>
            <person name="Dai P."/>
            <person name="Han X."/>
            <person name="Huang E."/>
            <person name="Gao Y."/>
            <person name="Liu J."/>
            <person name="Shao H."/>
            <person name="Ye R."/>
            <person name="Li L."/>
            <person name="Wei W."/>
            <person name="Wang X."/>
            <person name="Wang C."/>
            <person name="Yang T."/>
            <person name="Huo Q."/>
            <person name="Li W."/>
            <person name="Guo W."/>
            <person name="Chen H."/>
            <person name="Zhou L."/>
            <person name="Ni X."/>
            <person name="Tian J."/>
            <person name="Zhou Y."/>
            <person name="Sheng Y."/>
            <person name="Liu T."/>
            <person name="Pan Y."/>
            <person name="Xia L."/>
            <person name="Li J."/>
            <person name="Zhao F."/>
            <person name="Cao W."/>
        </authorList>
    </citation>
    <scope>NUCLEOTIDE SEQUENCE</scope>
    <source>
        <strain evidence="1">Hyas-2018</strain>
    </source>
</reference>
<organism evidence="1 2">
    <name type="scientific">Hyalomma asiaticum</name>
    <name type="common">Tick</name>
    <dbReference type="NCBI Taxonomy" id="266040"/>
    <lineage>
        <taxon>Eukaryota</taxon>
        <taxon>Metazoa</taxon>
        <taxon>Ecdysozoa</taxon>
        <taxon>Arthropoda</taxon>
        <taxon>Chelicerata</taxon>
        <taxon>Arachnida</taxon>
        <taxon>Acari</taxon>
        <taxon>Parasitiformes</taxon>
        <taxon>Ixodida</taxon>
        <taxon>Ixodoidea</taxon>
        <taxon>Ixodidae</taxon>
        <taxon>Hyalomminae</taxon>
        <taxon>Hyalomma</taxon>
    </lineage>
</organism>
<sequence length="255" mass="27916">MLEKEFCTTPTIHEYAFTHYRHHRHGTSGEDDSSTETKHGPQLLDLQERTGVLPSGLARSLHGFGKQQQASDLSCCPNDNRVRPYQAASTTEDKTAASSGPDRRAHRDADSEQPLGSPFRAQGPAGRISPPGMVIEPYYLGDSVTQISPTTYVFSRRRQLVTAPLSDADLTAVARRSSSTTTFSDDDFQISYHKVLESSAASWLGEDDADDYFGGTRSRYRSAARRRPGAVSRAAVDPGDAQDQVGAADIPDQRR</sequence>
<evidence type="ECO:0000313" key="1">
    <source>
        <dbReference type="EMBL" id="KAH6921582.1"/>
    </source>
</evidence>
<evidence type="ECO:0000313" key="2">
    <source>
        <dbReference type="Proteomes" id="UP000821845"/>
    </source>
</evidence>
<keyword evidence="2" id="KW-1185">Reference proteome</keyword>
<proteinExistence type="predicted"/>
<dbReference type="Proteomes" id="UP000821845">
    <property type="component" value="Chromosome 9"/>
</dbReference>
<protein>
    <submittedName>
        <fullName evidence="1">Uncharacterized protein</fullName>
    </submittedName>
</protein>
<name>A0ACB7RIL8_HYAAI</name>
<dbReference type="EMBL" id="CM023489">
    <property type="protein sequence ID" value="KAH6921582.1"/>
    <property type="molecule type" value="Genomic_DNA"/>
</dbReference>
<gene>
    <name evidence="1" type="ORF">HPB50_002476</name>
</gene>
<accession>A0ACB7RIL8</accession>
<comment type="caution">
    <text evidence="1">The sequence shown here is derived from an EMBL/GenBank/DDBJ whole genome shotgun (WGS) entry which is preliminary data.</text>
</comment>